<evidence type="ECO:0000313" key="7">
    <source>
        <dbReference type="Proteomes" id="UP001498476"/>
    </source>
</evidence>
<keyword evidence="3" id="KW-0274">FAD</keyword>
<sequence>MRHDVDVLIIGAGMSGIGLAVQLILQYRTRSFELIEKSDHVGGTWWLNSYPGCGCDVPSHFFSYSFALNPNWSQKYAMQPEIYNYFKSVAEKYNIDKHVRFQTAVESATWEGDSGTWLVMIRDLKTSQVTRRRCKILISAVGAISIPKKCDLPGASAFQGRMFHTAEWDHSFEWKNKDVVVIGNGCSATQIVPVISQGDGAVKQVTQFSRQAHWLAERPNPAYSASFKWMMRWIPLAMRIYRASLYWEKETGFRGFYVTSGAGIRKGWSDEATDYIRKTAPTKYLDFLVPKTEVGCKRRVNDTDYLLSLHRDNVELVYTDPVEEILENGVRTKSGRVVNADAIVLANGFETQKFLFPMKIRGENGVNLPDHWDQVSEGASSAYFGTCVSGFPNFFVMMGPNTLSGHLSVIYTTECQINFTMRVIKPVMKALRESKSILPTIRGAPDIFDVKPEAEQRDIAIVQEKAKQLVWATGCTSWFIEPSTGRNTIMYPDWQYRFWLRSIFIAWNDIAYRKSDHAVAASKGKGPGAGTFIAVVVSAVVGAGAWFLGRRV</sequence>
<evidence type="ECO:0000256" key="5">
    <source>
        <dbReference type="SAM" id="Phobius"/>
    </source>
</evidence>
<evidence type="ECO:0000256" key="1">
    <source>
        <dbReference type="ARBA" id="ARBA00010139"/>
    </source>
</evidence>
<dbReference type="InterPro" id="IPR020946">
    <property type="entry name" value="Flavin_mOase-like"/>
</dbReference>
<keyword evidence="5" id="KW-0472">Membrane</keyword>
<proteinExistence type="inferred from homology"/>
<evidence type="ECO:0000256" key="4">
    <source>
        <dbReference type="ARBA" id="ARBA00023002"/>
    </source>
</evidence>
<feature type="transmembrane region" description="Helical" evidence="5">
    <location>
        <begin position="7"/>
        <end position="25"/>
    </location>
</feature>
<evidence type="ECO:0000256" key="3">
    <source>
        <dbReference type="ARBA" id="ARBA00022827"/>
    </source>
</evidence>
<comment type="caution">
    <text evidence="6">The sequence shown here is derived from an EMBL/GenBank/DDBJ whole genome shotgun (WGS) entry which is preliminary data.</text>
</comment>
<evidence type="ECO:0000256" key="2">
    <source>
        <dbReference type="ARBA" id="ARBA00022630"/>
    </source>
</evidence>
<keyword evidence="2" id="KW-0285">Flavoprotein</keyword>
<dbReference type="EMBL" id="JAZAVJ010000063">
    <property type="protein sequence ID" value="KAK7416853.1"/>
    <property type="molecule type" value="Genomic_DNA"/>
</dbReference>
<protein>
    <submittedName>
        <fullName evidence="6">Uncharacterized protein</fullName>
    </submittedName>
</protein>
<name>A0ABR1H7J4_9HYPO</name>
<dbReference type="Gene3D" id="3.50.50.60">
    <property type="entry name" value="FAD/NAD(P)-binding domain"/>
    <property type="match status" value="2"/>
</dbReference>
<dbReference type="Pfam" id="PF00743">
    <property type="entry name" value="FMO-like"/>
    <property type="match status" value="1"/>
</dbReference>
<keyword evidence="5" id="KW-0812">Transmembrane</keyword>
<dbReference type="PANTHER" id="PTHR42877:SF5">
    <property type="entry name" value="L-ORNITHINE N(5)-MONOOXYGENASE-RELATED"/>
    <property type="match status" value="1"/>
</dbReference>
<gene>
    <name evidence="6" type="ORF">QQX98_004911</name>
</gene>
<accession>A0ABR1H7J4</accession>
<reference evidence="6 7" key="1">
    <citation type="journal article" date="2025" name="Microbiol. Resour. Announc.">
        <title>Draft genome sequences for Neonectria magnoliae and Neonectria punicea, canker pathogens of Liriodendron tulipifera and Acer saccharum in West Virginia.</title>
        <authorList>
            <person name="Petronek H.M."/>
            <person name="Kasson M.T."/>
            <person name="Metheny A.M."/>
            <person name="Stauder C.M."/>
            <person name="Lovett B."/>
            <person name="Lynch S.C."/>
            <person name="Garnas J.R."/>
            <person name="Kasson L.R."/>
            <person name="Stajich J.E."/>
        </authorList>
    </citation>
    <scope>NUCLEOTIDE SEQUENCE [LARGE SCALE GENOMIC DNA]</scope>
    <source>
        <strain evidence="6 7">NRRL 64653</strain>
    </source>
</reference>
<keyword evidence="7" id="KW-1185">Reference proteome</keyword>
<organism evidence="6 7">
    <name type="scientific">Neonectria punicea</name>
    <dbReference type="NCBI Taxonomy" id="979145"/>
    <lineage>
        <taxon>Eukaryota</taxon>
        <taxon>Fungi</taxon>
        <taxon>Dikarya</taxon>
        <taxon>Ascomycota</taxon>
        <taxon>Pezizomycotina</taxon>
        <taxon>Sordariomycetes</taxon>
        <taxon>Hypocreomycetidae</taxon>
        <taxon>Hypocreales</taxon>
        <taxon>Nectriaceae</taxon>
        <taxon>Neonectria</taxon>
    </lineage>
</organism>
<comment type="similarity">
    <text evidence="1">Belongs to the FAD-binding monooxygenase family.</text>
</comment>
<evidence type="ECO:0000313" key="6">
    <source>
        <dbReference type="EMBL" id="KAK7416853.1"/>
    </source>
</evidence>
<keyword evidence="4" id="KW-0560">Oxidoreductase</keyword>
<dbReference type="SUPFAM" id="SSF51905">
    <property type="entry name" value="FAD/NAD(P)-binding domain"/>
    <property type="match status" value="1"/>
</dbReference>
<dbReference type="InterPro" id="IPR036188">
    <property type="entry name" value="FAD/NAD-bd_sf"/>
</dbReference>
<dbReference type="InterPro" id="IPR051209">
    <property type="entry name" value="FAD-bind_Monooxygenase_sf"/>
</dbReference>
<dbReference type="PANTHER" id="PTHR42877">
    <property type="entry name" value="L-ORNITHINE N(5)-MONOOXYGENASE-RELATED"/>
    <property type="match status" value="1"/>
</dbReference>
<feature type="transmembrane region" description="Helical" evidence="5">
    <location>
        <begin position="529"/>
        <end position="549"/>
    </location>
</feature>
<keyword evidence="5" id="KW-1133">Transmembrane helix</keyword>
<dbReference type="Proteomes" id="UP001498476">
    <property type="component" value="Unassembled WGS sequence"/>
</dbReference>